<dbReference type="OrthoDB" id="1911237at2759"/>
<keyword evidence="8" id="KW-1185">Reference proteome</keyword>
<dbReference type="NCBIfam" id="TIGR03400">
    <property type="entry name" value="18S_RNA_Rcl1p"/>
    <property type="match status" value="1"/>
</dbReference>
<dbReference type="Pfam" id="PF01137">
    <property type="entry name" value="RTC"/>
    <property type="match status" value="1"/>
</dbReference>
<comment type="similarity">
    <text evidence="2">Belongs to the RNA 3'-terminal cyclase family. Type 2 subfamily.</text>
</comment>
<organism evidence="7 8">
    <name type="scientific">Strigomonas culicis</name>
    <dbReference type="NCBI Taxonomy" id="28005"/>
    <lineage>
        <taxon>Eukaryota</taxon>
        <taxon>Discoba</taxon>
        <taxon>Euglenozoa</taxon>
        <taxon>Kinetoplastea</taxon>
        <taxon>Metakinetoplastina</taxon>
        <taxon>Trypanosomatida</taxon>
        <taxon>Trypanosomatidae</taxon>
        <taxon>Strigomonadinae</taxon>
        <taxon>Strigomonas</taxon>
    </lineage>
</organism>
<dbReference type="InterPro" id="IPR000228">
    <property type="entry name" value="RNA3'_term_phos_cyc"/>
</dbReference>
<dbReference type="Pfam" id="PF05189">
    <property type="entry name" value="RTC_insert"/>
    <property type="match status" value="1"/>
</dbReference>
<name>S9UTJ0_9TRYP</name>
<dbReference type="GO" id="GO:0005730">
    <property type="term" value="C:nucleolus"/>
    <property type="evidence" value="ECO:0007669"/>
    <property type="project" value="UniProtKB-SubCell"/>
</dbReference>
<dbReference type="InterPro" id="IPR013792">
    <property type="entry name" value="RNA3'P_cycl/enolpyr_Trfase_a/b"/>
</dbReference>
<evidence type="ECO:0000313" key="7">
    <source>
        <dbReference type="EMBL" id="EPY34267.1"/>
    </source>
</evidence>
<evidence type="ECO:0000256" key="2">
    <source>
        <dbReference type="ARBA" id="ARBA00007089"/>
    </source>
</evidence>
<dbReference type="Gene3D" id="3.30.360.20">
    <property type="entry name" value="RNA 3'-terminal phosphate cyclase, insert domain"/>
    <property type="match status" value="1"/>
</dbReference>
<dbReference type="AlphaFoldDB" id="S9UTJ0"/>
<dbReference type="InterPro" id="IPR037136">
    <property type="entry name" value="RNA3'_phos_cyclase_dom_sf"/>
</dbReference>
<evidence type="ECO:0000259" key="5">
    <source>
        <dbReference type="Pfam" id="PF01137"/>
    </source>
</evidence>
<proteinExistence type="inferred from homology"/>
<protein>
    <submittedName>
        <fullName evidence="7">RNA 3'-terminal phosphate cyclase-like protein</fullName>
    </submittedName>
</protein>
<feature type="domain" description="RNA 3'-terminal phosphate cyclase" evidence="5">
    <location>
        <begin position="3"/>
        <end position="370"/>
    </location>
</feature>
<dbReference type="Gene3D" id="3.65.10.20">
    <property type="entry name" value="RNA 3'-terminal phosphate cyclase domain"/>
    <property type="match status" value="1"/>
</dbReference>
<keyword evidence="4" id="KW-0539">Nucleus</keyword>
<keyword evidence="3" id="KW-0690">Ribosome biogenesis</keyword>
<reference evidence="7 8" key="1">
    <citation type="journal article" date="2013" name="PLoS ONE">
        <title>Predicting the Proteins of Angomonas deanei, Strigomonas culicis and Their Respective Endosymbionts Reveals New Aspects of the Trypanosomatidae Family.</title>
        <authorList>
            <person name="Motta M.C."/>
            <person name="Martins A.C."/>
            <person name="de Souza S.S."/>
            <person name="Catta-Preta C.M."/>
            <person name="Silva R."/>
            <person name="Klein C.C."/>
            <person name="de Almeida L.G."/>
            <person name="de Lima Cunha O."/>
            <person name="Ciapina L.P."/>
            <person name="Brocchi M."/>
            <person name="Colabardini A.C."/>
            <person name="de Araujo Lima B."/>
            <person name="Machado C.R."/>
            <person name="de Almeida Soares C.M."/>
            <person name="Probst C.M."/>
            <person name="de Menezes C.B."/>
            <person name="Thompson C.E."/>
            <person name="Bartholomeu D.C."/>
            <person name="Gradia D.F."/>
            <person name="Pavoni D.P."/>
            <person name="Grisard E.C."/>
            <person name="Fantinatti-Garboggini F."/>
            <person name="Marchini F.K."/>
            <person name="Rodrigues-Luiz G.F."/>
            <person name="Wagner G."/>
            <person name="Goldman G.H."/>
            <person name="Fietto J.L."/>
            <person name="Elias M.C."/>
            <person name="Goldman M.H."/>
            <person name="Sagot M.F."/>
            <person name="Pereira M."/>
            <person name="Stoco P.H."/>
            <person name="de Mendonca-Neto R.P."/>
            <person name="Teixeira S.M."/>
            <person name="Maciel T.E."/>
            <person name="de Oliveira Mendes T.A."/>
            <person name="Urmenyi T.P."/>
            <person name="de Souza W."/>
            <person name="Schenkman S."/>
            <person name="de Vasconcelos A.T."/>
        </authorList>
    </citation>
    <scope>NUCLEOTIDE SEQUENCE [LARGE SCALE GENOMIC DNA]</scope>
</reference>
<accession>S9UTJ0</accession>
<gene>
    <name evidence="7" type="ORF">STCU_01704</name>
</gene>
<dbReference type="GO" id="GO:0004521">
    <property type="term" value="F:RNA endonuclease activity"/>
    <property type="evidence" value="ECO:0007669"/>
    <property type="project" value="TreeGrafter"/>
</dbReference>
<dbReference type="InterPro" id="IPR023797">
    <property type="entry name" value="RNA3'_phos_cyclase_dom"/>
</dbReference>
<dbReference type="InterPro" id="IPR013791">
    <property type="entry name" value="RNA3'-term_phos_cycl_insert"/>
</dbReference>
<evidence type="ECO:0000256" key="4">
    <source>
        <dbReference type="ARBA" id="ARBA00023242"/>
    </source>
</evidence>
<dbReference type="InterPro" id="IPR020719">
    <property type="entry name" value="RNA3'_term_phos_cycl-like_CS"/>
</dbReference>
<comment type="subcellular location">
    <subcellularLocation>
        <location evidence="1">Nucleus</location>
        <location evidence="1">Nucleolus</location>
    </subcellularLocation>
</comment>
<dbReference type="PANTHER" id="PTHR11096:SF1">
    <property type="entry name" value="RNA 3'-TERMINAL PHOSPHATE CYCLASE-LIKE PROTEIN"/>
    <property type="match status" value="1"/>
</dbReference>
<dbReference type="EMBL" id="ATMH01001704">
    <property type="protein sequence ID" value="EPY34267.1"/>
    <property type="molecule type" value="Genomic_DNA"/>
</dbReference>
<dbReference type="PROSITE" id="PS01287">
    <property type="entry name" value="RTC"/>
    <property type="match status" value="1"/>
</dbReference>
<evidence type="ECO:0000256" key="3">
    <source>
        <dbReference type="ARBA" id="ARBA00022517"/>
    </source>
</evidence>
<dbReference type="Proteomes" id="UP000015354">
    <property type="component" value="Unassembled WGS sequence"/>
</dbReference>
<sequence length="404" mass="43703">MLHFEGSSLFRHHLVCSILSKKPVTLTHLHDAAAMDYDSIDAHHPAASGIQDYEVNFLKFLTRVTSGSRMQLQQNNTSLVFEPGMILGGSFVHEVPTSRSVTYVIEAALLLLPFAKYDSKITFVGATQGREGDLDLSPDTLRTVTARWMQLFGVQCGIRLVRRGAAPGGGGAVELTVRAVRRLTSAVAKERGRVRRVRGIAYACRTAGDLPQRAATAAKGVLLQLLPDVYVVTDMDRGEAARRVIHQQLSRGEHSTSGGEDADALGKNELYSISGYGVLLVAETTSNSCVLSQEAEAGPHEPPEEVGARAARLLLDQLYEGGCADSHHQLLLLLLMALAPDEVNTIRFGSLTSSAASAFVLMEHYFSVRTAVKEEESFAGEELPPSTLVTCLGSNMVNVWKKSS</sequence>
<evidence type="ECO:0000259" key="6">
    <source>
        <dbReference type="Pfam" id="PF05189"/>
    </source>
</evidence>
<dbReference type="InterPro" id="IPR036553">
    <property type="entry name" value="RPTC_insert"/>
</dbReference>
<evidence type="ECO:0000256" key="1">
    <source>
        <dbReference type="ARBA" id="ARBA00004604"/>
    </source>
</evidence>
<feature type="domain" description="RNA 3'-terminal phosphate cyclase insert" evidence="6">
    <location>
        <begin position="190"/>
        <end position="318"/>
    </location>
</feature>
<comment type="caution">
    <text evidence="7">The sequence shown here is derived from an EMBL/GenBank/DDBJ whole genome shotgun (WGS) entry which is preliminary data.</text>
</comment>
<dbReference type="SUPFAM" id="SSF55205">
    <property type="entry name" value="EPT/RTPC-like"/>
    <property type="match status" value="1"/>
</dbReference>
<evidence type="ECO:0000313" key="8">
    <source>
        <dbReference type="Proteomes" id="UP000015354"/>
    </source>
</evidence>
<dbReference type="InterPro" id="IPR016443">
    <property type="entry name" value="RNA3'_term_phos_cyc_type_2"/>
</dbReference>
<dbReference type="PANTHER" id="PTHR11096">
    <property type="entry name" value="RNA 3' TERMINAL PHOSPHATE CYCLASE"/>
    <property type="match status" value="1"/>
</dbReference>
<dbReference type="GO" id="GO:0000479">
    <property type="term" value="P:endonucleolytic cleavage of tricistronic rRNA transcript (SSU-rRNA, 5.8S rRNA, LSU-rRNA)"/>
    <property type="evidence" value="ECO:0007669"/>
    <property type="project" value="TreeGrafter"/>
</dbReference>